<organism evidence="1 2">
    <name type="scientific">Cohaesibacter marisflavi</name>
    <dbReference type="NCBI Taxonomy" id="655353"/>
    <lineage>
        <taxon>Bacteria</taxon>
        <taxon>Pseudomonadati</taxon>
        <taxon>Pseudomonadota</taxon>
        <taxon>Alphaproteobacteria</taxon>
        <taxon>Hyphomicrobiales</taxon>
        <taxon>Cohaesibacteraceae</taxon>
    </lineage>
</organism>
<dbReference type="EMBL" id="FOVR01000004">
    <property type="protein sequence ID" value="SFO22489.1"/>
    <property type="molecule type" value="Genomic_DNA"/>
</dbReference>
<reference evidence="1 2" key="1">
    <citation type="submission" date="2016-10" db="EMBL/GenBank/DDBJ databases">
        <authorList>
            <person name="de Groot N.N."/>
        </authorList>
    </citation>
    <scope>NUCLEOTIDE SEQUENCE [LARGE SCALE GENOMIC DNA]</scope>
    <source>
        <strain evidence="1 2">CGMCC 1.9157</strain>
    </source>
</reference>
<name>A0A1I5FFQ2_9HYPH</name>
<sequence length="58" mass="6287">MGSPHPVDDENNLYSIIVNIGDNLMNDSAHDAFFKPSVCGWCIPDSLQVIGQPREGDG</sequence>
<dbReference type="Proteomes" id="UP000199236">
    <property type="component" value="Unassembled WGS sequence"/>
</dbReference>
<protein>
    <submittedName>
        <fullName evidence="1">Uncharacterized protein</fullName>
    </submittedName>
</protein>
<dbReference type="AlphaFoldDB" id="A0A1I5FFQ2"/>
<evidence type="ECO:0000313" key="2">
    <source>
        <dbReference type="Proteomes" id="UP000199236"/>
    </source>
</evidence>
<keyword evidence="2" id="KW-1185">Reference proteome</keyword>
<evidence type="ECO:0000313" key="1">
    <source>
        <dbReference type="EMBL" id="SFO22489.1"/>
    </source>
</evidence>
<accession>A0A1I5FFQ2</accession>
<gene>
    <name evidence="1" type="ORF">SAMN04488056_1042</name>
</gene>
<proteinExistence type="predicted"/>